<dbReference type="Proteomes" id="UP000677305">
    <property type="component" value="Chromosome"/>
</dbReference>
<dbReference type="EMBL" id="CP058561">
    <property type="protein sequence ID" value="QUH27513.1"/>
    <property type="molecule type" value="Genomic_DNA"/>
</dbReference>
<accession>A0A8J8M797</accession>
<keyword evidence="3" id="KW-1185">Reference proteome</keyword>
<dbReference type="AlphaFoldDB" id="A0A8J8M797"/>
<protein>
    <submittedName>
        <fullName evidence="2">Uncharacterized protein</fullName>
    </submittedName>
</protein>
<gene>
    <name evidence="2" type="ORF">HYG85_00685</name>
</gene>
<evidence type="ECO:0000313" key="2">
    <source>
        <dbReference type="EMBL" id="QUH27513.1"/>
    </source>
</evidence>
<feature type="coiled-coil region" evidence="1">
    <location>
        <begin position="60"/>
        <end position="94"/>
    </location>
</feature>
<organism evidence="2 3">
    <name type="scientific">Vallitalea guaymasensis</name>
    <dbReference type="NCBI Taxonomy" id="1185412"/>
    <lineage>
        <taxon>Bacteria</taxon>
        <taxon>Bacillati</taxon>
        <taxon>Bacillota</taxon>
        <taxon>Clostridia</taxon>
        <taxon>Lachnospirales</taxon>
        <taxon>Vallitaleaceae</taxon>
        <taxon>Vallitalea</taxon>
    </lineage>
</organism>
<keyword evidence="1" id="KW-0175">Coiled coil</keyword>
<dbReference type="KEGG" id="vgu:HYG85_00685"/>
<name>A0A8J8M797_9FIRM</name>
<reference evidence="2 3" key="1">
    <citation type="submission" date="2020-07" db="EMBL/GenBank/DDBJ databases">
        <title>Vallitalea guaymasensis genome.</title>
        <authorList>
            <person name="Postec A."/>
        </authorList>
    </citation>
    <scope>NUCLEOTIDE SEQUENCE [LARGE SCALE GENOMIC DNA]</scope>
    <source>
        <strain evidence="2 3">Ra1766G1</strain>
    </source>
</reference>
<dbReference type="RefSeq" id="WP_212691873.1">
    <property type="nucleotide sequence ID" value="NZ_CP058561.1"/>
</dbReference>
<evidence type="ECO:0000313" key="3">
    <source>
        <dbReference type="Proteomes" id="UP000677305"/>
    </source>
</evidence>
<sequence>MEEVISYLKKKSQLIYDINCIKKYIEGGDYDKNLKATWERYKKELIEINKKIENLKIPQLQEFDNEKQIIMSSIKEHEEKIRLLKKQLKDIDKLIIKLQID</sequence>
<proteinExistence type="predicted"/>
<evidence type="ECO:0000256" key="1">
    <source>
        <dbReference type="SAM" id="Coils"/>
    </source>
</evidence>